<keyword evidence="5" id="KW-0812">Transmembrane</keyword>
<protein>
    <recommendedName>
        <fullName evidence="10">Molybdopterin-binding oxidoreductase</fullName>
    </recommendedName>
</protein>
<reference evidence="8 9" key="1">
    <citation type="submission" date="2019-01" db="EMBL/GenBank/DDBJ databases">
        <title>Ktedonosporobacter rubrisoli SCAWS-G2.</title>
        <authorList>
            <person name="Huang Y."/>
            <person name="Yan B."/>
        </authorList>
    </citation>
    <scope>NUCLEOTIDE SEQUENCE [LARGE SCALE GENOMIC DNA]</scope>
    <source>
        <strain evidence="8 9">SCAWS-G2</strain>
    </source>
</reference>
<feature type="transmembrane region" description="Helical" evidence="5">
    <location>
        <begin position="188"/>
        <end position="210"/>
    </location>
</feature>
<dbReference type="SUPFAM" id="SSF81296">
    <property type="entry name" value="E set domains"/>
    <property type="match status" value="1"/>
</dbReference>
<dbReference type="Gene3D" id="3.90.420.10">
    <property type="entry name" value="Oxidoreductase, molybdopterin-binding domain"/>
    <property type="match status" value="1"/>
</dbReference>
<evidence type="ECO:0000256" key="4">
    <source>
        <dbReference type="ARBA" id="ARBA00023002"/>
    </source>
</evidence>
<dbReference type="Pfam" id="PF00174">
    <property type="entry name" value="Oxidored_molyb"/>
    <property type="match status" value="1"/>
</dbReference>
<dbReference type="PANTHER" id="PTHR19372:SF7">
    <property type="entry name" value="SULFITE OXIDASE, MITOCHONDRIAL"/>
    <property type="match status" value="1"/>
</dbReference>
<accession>A0A4P6JIS1</accession>
<feature type="domain" description="Moybdenum cofactor oxidoreductase dimerisation" evidence="7">
    <location>
        <begin position="410"/>
        <end position="507"/>
    </location>
</feature>
<dbReference type="GO" id="GO:0030151">
    <property type="term" value="F:molybdenum ion binding"/>
    <property type="evidence" value="ECO:0007669"/>
    <property type="project" value="InterPro"/>
</dbReference>
<dbReference type="InterPro" id="IPR008335">
    <property type="entry name" value="Mopterin_OxRdtase_euk"/>
</dbReference>
<evidence type="ECO:0000256" key="2">
    <source>
        <dbReference type="ARBA" id="ARBA00022505"/>
    </source>
</evidence>
<keyword evidence="9" id="KW-1185">Reference proteome</keyword>
<evidence type="ECO:0008006" key="10">
    <source>
        <dbReference type="Google" id="ProtNLM"/>
    </source>
</evidence>
<dbReference type="PANTHER" id="PTHR19372">
    <property type="entry name" value="SULFITE REDUCTASE"/>
    <property type="match status" value="1"/>
</dbReference>
<dbReference type="InterPro" id="IPR005066">
    <property type="entry name" value="MoCF_OxRdtse_dimer"/>
</dbReference>
<dbReference type="RefSeq" id="WP_129885568.1">
    <property type="nucleotide sequence ID" value="NZ_CP035758.1"/>
</dbReference>
<sequence>MNIYGKGRTFFIAGGAGLIAGLIAALLSTVLMGILRVFAGIPTPVELIGDFILKHINVDRFIQLLNMFAPHPKTGPLGVALAAMLLLGTLLGLLYAALVRVSLPSAQRRPGRREWLVSILFAVVMTLLGTGLFWNELRQNLLGFPINSARLLTIASLLVSFSVYALTLCLVYRLLLPARPQTKQQRRQVLNYLGVTALGVISGGAIALLLQDYLGKYASYDGFTTPLHGKRTAPITPNSEHYVVTKNTLDPTPDSALWRLEVAGLVRQPGTYTYAELQQLPAVSRAITLECISNPLAGHLMGTAIWQGVELKTLLEKHGGTLPGANFITMYSVDGYTISLPATEVIAVNPLLAWKMNAEPLPQRHGFPLRALIPGRYGEMNPKWLTRIEFTEQKIEGLYQSQGWYDGPLHTTSRIDFPTPETRLTFGQAVTFSGIAFAGNRGIQQVEVSTDGGQNWTRTSLQDLHSQDAWVLWSWRWQPDRRGKFSCVVRAVDGSGTVQSAQRRGAVPAGATGYHTVPVEVI</sequence>
<dbReference type="GO" id="GO:0008482">
    <property type="term" value="F:sulfite oxidase activity"/>
    <property type="evidence" value="ECO:0007669"/>
    <property type="project" value="TreeGrafter"/>
</dbReference>
<organism evidence="8 9">
    <name type="scientific">Ktedonosporobacter rubrisoli</name>
    <dbReference type="NCBI Taxonomy" id="2509675"/>
    <lineage>
        <taxon>Bacteria</taxon>
        <taxon>Bacillati</taxon>
        <taxon>Chloroflexota</taxon>
        <taxon>Ktedonobacteria</taxon>
        <taxon>Ktedonobacterales</taxon>
        <taxon>Ktedonosporobacteraceae</taxon>
        <taxon>Ktedonosporobacter</taxon>
    </lineage>
</organism>
<dbReference type="InterPro" id="IPR014756">
    <property type="entry name" value="Ig_E-set"/>
</dbReference>
<dbReference type="GO" id="GO:0020037">
    <property type="term" value="F:heme binding"/>
    <property type="evidence" value="ECO:0007669"/>
    <property type="project" value="TreeGrafter"/>
</dbReference>
<dbReference type="GO" id="GO:0006790">
    <property type="term" value="P:sulfur compound metabolic process"/>
    <property type="evidence" value="ECO:0007669"/>
    <property type="project" value="TreeGrafter"/>
</dbReference>
<proteinExistence type="predicted"/>
<dbReference type="EMBL" id="CP035758">
    <property type="protein sequence ID" value="QBD74969.1"/>
    <property type="molecule type" value="Genomic_DNA"/>
</dbReference>
<evidence type="ECO:0000259" key="6">
    <source>
        <dbReference type="Pfam" id="PF00174"/>
    </source>
</evidence>
<evidence type="ECO:0000256" key="1">
    <source>
        <dbReference type="ARBA" id="ARBA00001924"/>
    </source>
</evidence>
<evidence type="ECO:0000313" key="8">
    <source>
        <dbReference type="EMBL" id="QBD74969.1"/>
    </source>
</evidence>
<evidence type="ECO:0000313" key="9">
    <source>
        <dbReference type="Proteomes" id="UP000290365"/>
    </source>
</evidence>
<dbReference type="OrthoDB" id="9778777at2"/>
<feature type="domain" description="Oxidoreductase molybdopterin-binding" evidence="6">
    <location>
        <begin position="253"/>
        <end position="397"/>
    </location>
</feature>
<comment type="cofactor">
    <cofactor evidence="1">
        <name>Mo-molybdopterin</name>
        <dbReference type="ChEBI" id="CHEBI:71302"/>
    </cofactor>
</comment>
<dbReference type="PRINTS" id="PR00407">
    <property type="entry name" value="EUMOPTERIN"/>
</dbReference>
<dbReference type="InterPro" id="IPR000572">
    <property type="entry name" value="OxRdtase_Mopterin-bd_dom"/>
</dbReference>
<dbReference type="SUPFAM" id="SSF56524">
    <property type="entry name" value="Oxidoreductase molybdopterin-binding domain"/>
    <property type="match status" value="1"/>
</dbReference>
<keyword evidence="4" id="KW-0560">Oxidoreductase</keyword>
<name>A0A4P6JIS1_KTERU</name>
<feature type="transmembrane region" description="Helical" evidence="5">
    <location>
        <begin position="115"/>
        <end position="134"/>
    </location>
</feature>
<gene>
    <name evidence="8" type="ORF">EPA93_02760</name>
</gene>
<keyword evidence="5" id="KW-0472">Membrane</keyword>
<evidence type="ECO:0000256" key="5">
    <source>
        <dbReference type="SAM" id="Phobius"/>
    </source>
</evidence>
<dbReference type="Pfam" id="PF03404">
    <property type="entry name" value="Mo-co_dimer"/>
    <property type="match status" value="1"/>
</dbReference>
<keyword evidence="2" id="KW-0500">Molybdenum</keyword>
<feature type="transmembrane region" description="Helical" evidence="5">
    <location>
        <begin position="77"/>
        <end position="103"/>
    </location>
</feature>
<feature type="transmembrane region" description="Helical" evidence="5">
    <location>
        <begin position="12"/>
        <end position="35"/>
    </location>
</feature>
<dbReference type="Gene3D" id="2.60.40.650">
    <property type="match status" value="1"/>
</dbReference>
<evidence type="ECO:0000259" key="7">
    <source>
        <dbReference type="Pfam" id="PF03404"/>
    </source>
</evidence>
<dbReference type="InterPro" id="IPR036374">
    <property type="entry name" value="OxRdtase_Mopterin-bd_sf"/>
</dbReference>
<dbReference type="GO" id="GO:0043546">
    <property type="term" value="F:molybdopterin cofactor binding"/>
    <property type="evidence" value="ECO:0007669"/>
    <property type="project" value="TreeGrafter"/>
</dbReference>
<dbReference type="AlphaFoldDB" id="A0A4P6JIS1"/>
<keyword evidence="3" id="KW-0479">Metal-binding</keyword>
<dbReference type="KEGG" id="kbs:EPA93_02760"/>
<dbReference type="Proteomes" id="UP000290365">
    <property type="component" value="Chromosome"/>
</dbReference>
<keyword evidence="5" id="KW-1133">Transmembrane helix</keyword>
<evidence type="ECO:0000256" key="3">
    <source>
        <dbReference type="ARBA" id="ARBA00022723"/>
    </source>
</evidence>
<feature type="transmembrane region" description="Helical" evidence="5">
    <location>
        <begin position="154"/>
        <end position="176"/>
    </location>
</feature>